<dbReference type="InterPro" id="IPR052158">
    <property type="entry name" value="INH-QAR"/>
</dbReference>
<organism evidence="2 3">
    <name type="scientific">Colletotrichum karsti</name>
    <dbReference type="NCBI Taxonomy" id="1095194"/>
    <lineage>
        <taxon>Eukaryota</taxon>
        <taxon>Fungi</taxon>
        <taxon>Dikarya</taxon>
        <taxon>Ascomycota</taxon>
        <taxon>Pezizomycotina</taxon>
        <taxon>Sordariomycetes</taxon>
        <taxon>Hypocreomycetidae</taxon>
        <taxon>Glomerellales</taxon>
        <taxon>Glomerellaceae</taxon>
        <taxon>Colletotrichum</taxon>
        <taxon>Colletotrichum boninense species complex</taxon>
    </lineage>
</organism>
<name>A0A9P6I5K6_9PEZI</name>
<evidence type="ECO:0000313" key="3">
    <source>
        <dbReference type="Proteomes" id="UP000781932"/>
    </source>
</evidence>
<dbReference type="EMBL" id="JAATWM020000038">
    <property type="protein sequence ID" value="KAF9872410.1"/>
    <property type="molecule type" value="Genomic_DNA"/>
</dbReference>
<dbReference type="GeneID" id="62166025"/>
<evidence type="ECO:0000313" key="2">
    <source>
        <dbReference type="EMBL" id="KAF9872410.1"/>
    </source>
</evidence>
<dbReference type="PANTHER" id="PTHR43130:SF7">
    <property type="entry name" value="DJ-1_PFPI DOMAIN-CONTAINING PROTEIN"/>
    <property type="match status" value="1"/>
</dbReference>
<sequence length="239" mass="26009">MPHLNVGSLVYEYQAIDVIGILDLLNSGSKALAKGLSVYAPISAKVTAEAPEINFHHIGTNLDAVTVIGGLKIAPTVTIDDAPEIDILVVGGPNLVDFTLKPEFAEYIRRHIAAGKLVFTNCTGAGVVAMTGALDGRNATINNVEYEWAKKQYPNVKWTKEKKWVVDGNIWTAAGAVTGMDMVAHWLQQTYGSDVMMLATMGLDFEPRDVNGVQSVIPKRYDSSGKQISTHVFTYYDSY</sequence>
<evidence type="ECO:0000259" key="1">
    <source>
        <dbReference type="Pfam" id="PF01965"/>
    </source>
</evidence>
<dbReference type="OrthoDB" id="543156at2759"/>
<proteinExistence type="predicted"/>
<dbReference type="InterPro" id="IPR002818">
    <property type="entry name" value="DJ-1/PfpI"/>
</dbReference>
<reference evidence="2" key="2">
    <citation type="submission" date="2020-11" db="EMBL/GenBank/DDBJ databases">
        <title>Whole genome sequencing of Colletotrichum sp.</title>
        <authorList>
            <person name="Li H."/>
        </authorList>
    </citation>
    <scope>NUCLEOTIDE SEQUENCE</scope>
    <source>
        <strain evidence="2">CkLH20</strain>
    </source>
</reference>
<dbReference type="Proteomes" id="UP000781932">
    <property type="component" value="Unassembled WGS sequence"/>
</dbReference>
<protein>
    <submittedName>
        <fullName evidence="2">DJ-1/PfpI family protein</fullName>
    </submittedName>
</protein>
<reference evidence="2" key="1">
    <citation type="submission" date="2020-03" db="EMBL/GenBank/DDBJ databases">
        <authorList>
            <person name="He L."/>
        </authorList>
    </citation>
    <scope>NUCLEOTIDE SEQUENCE</scope>
    <source>
        <strain evidence="2">CkLH20</strain>
    </source>
</reference>
<feature type="domain" description="DJ-1/PfpI" evidence="1">
    <location>
        <begin position="51"/>
        <end position="187"/>
    </location>
</feature>
<comment type="caution">
    <text evidence="2">The sequence shown here is derived from an EMBL/GenBank/DDBJ whole genome shotgun (WGS) entry which is preliminary data.</text>
</comment>
<gene>
    <name evidence="2" type="ORF">CkaCkLH20_10237</name>
</gene>
<keyword evidence="3" id="KW-1185">Reference proteome</keyword>
<dbReference type="InterPro" id="IPR029062">
    <property type="entry name" value="Class_I_gatase-like"/>
</dbReference>
<dbReference type="RefSeq" id="XP_038741871.1">
    <property type="nucleotide sequence ID" value="XM_038892951.1"/>
</dbReference>
<dbReference type="Gene3D" id="3.40.50.880">
    <property type="match status" value="1"/>
</dbReference>
<dbReference type="PANTHER" id="PTHR43130">
    <property type="entry name" value="ARAC-FAMILY TRANSCRIPTIONAL REGULATOR"/>
    <property type="match status" value="1"/>
</dbReference>
<accession>A0A9P6I5K6</accession>
<dbReference type="Pfam" id="PF01965">
    <property type="entry name" value="DJ-1_PfpI"/>
    <property type="match status" value="1"/>
</dbReference>
<dbReference type="SUPFAM" id="SSF52317">
    <property type="entry name" value="Class I glutamine amidotransferase-like"/>
    <property type="match status" value="1"/>
</dbReference>
<dbReference type="AlphaFoldDB" id="A0A9P6I5K6"/>